<reference evidence="10" key="1">
    <citation type="journal article" date="2019" name="Int. J. Syst. Evol. Microbiol.">
        <title>The Global Catalogue of Microorganisms (GCM) 10K type strain sequencing project: providing services to taxonomists for standard genome sequencing and annotation.</title>
        <authorList>
            <consortium name="The Broad Institute Genomics Platform"/>
            <consortium name="The Broad Institute Genome Sequencing Center for Infectious Disease"/>
            <person name="Wu L."/>
            <person name="Ma J."/>
        </authorList>
    </citation>
    <scope>NUCLEOTIDE SEQUENCE [LARGE SCALE GENOMIC DNA]</scope>
    <source>
        <strain evidence="10">JCM 3272</strain>
    </source>
</reference>
<dbReference type="CDD" id="cd02440">
    <property type="entry name" value="AdoMet_MTases"/>
    <property type="match status" value="1"/>
</dbReference>
<protein>
    <recommendedName>
        <fullName evidence="2">protein-glutamate O-methyltransferase</fullName>
        <ecNumber evidence="2">2.1.1.80</ecNumber>
    </recommendedName>
</protein>
<evidence type="ECO:0000256" key="4">
    <source>
        <dbReference type="ARBA" id="ARBA00022679"/>
    </source>
</evidence>
<dbReference type="Pfam" id="PF01739">
    <property type="entry name" value="CheR"/>
    <property type="match status" value="1"/>
</dbReference>
<sequence length="604" mass="67699">MTETDPDFEALLVYLKETRGFDFTGYKRSSLMRRVDRRLGVVPPADYSEYLDYLQVHPDEFSALFNTILINVTGFFRDPDAWDTLARDVLPRLLARHEGPVRVWSAGCASGEEAYSLAIVLAEALGVEQFRERVKIYATDVDDEALTHARQATYTARELEHVDPDLLSRYFEQIGPRYTFRKDLRRSVIFGRNDLVQDAPIGRIDLLACRNTLMYFNAETQARIVSRFHFALAPGGVLFLGKAEMLLRHSAMFEPIDLRRRIFQRATQPPADGLSAGGPATAAPQIQPPGLDRLRTEAFLASPVAQVVVAADGVMALANRQAEALFGLAPRDAGRPFRELDLSYRPVELRGLIEQAANERRIAHVDAVALKLRPDEEVYLDVQVIPLADAAGVVVVFQDVTASRRLREELEVANRQLETAYEELQSTNEELETTNEELQSTVEELETTNEELQSTNEELETMNEELQSTNDELQSINDELSDRTAELNNTNAFMTAILGSLQAGVVVLDRELQILVWNRRAEDLWGLRSDEAVGRHFLNIDIGLSTAQLRPGIRDVLTGRSQHEESEQEAVNRRGRTVSLRVVCTPLTSESAGIVGAILVMEHA</sequence>
<keyword evidence="4" id="KW-0808">Transferase</keyword>
<evidence type="ECO:0000256" key="6">
    <source>
        <dbReference type="SAM" id="Coils"/>
    </source>
</evidence>
<dbReference type="Gene3D" id="3.40.50.150">
    <property type="entry name" value="Vaccinia Virus protein VP39"/>
    <property type="match status" value="1"/>
</dbReference>
<dbReference type="SUPFAM" id="SSF53335">
    <property type="entry name" value="S-adenosyl-L-methionine-dependent methyltransferases"/>
    <property type="match status" value="1"/>
</dbReference>
<evidence type="ECO:0000313" key="10">
    <source>
        <dbReference type="Proteomes" id="UP001501444"/>
    </source>
</evidence>
<dbReference type="InterPro" id="IPR000780">
    <property type="entry name" value="CheR_MeTrfase"/>
</dbReference>
<keyword evidence="3" id="KW-0489">Methyltransferase</keyword>
<comment type="catalytic activity">
    <reaction evidence="1">
        <text>L-glutamyl-[protein] + S-adenosyl-L-methionine = [protein]-L-glutamate 5-O-methyl ester + S-adenosyl-L-homocysteine</text>
        <dbReference type="Rhea" id="RHEA:24452"/>
        <dbReference type="Rhea" id="RHEA-COMP:10208"/>
        <dbReference type="Rhea" id="RHEA-COMP:10311"/>
        <dbReference type="ChEBI" id="CHEBI:29973"/>
        <dbReference type="ChEBI" id="CHEBI:57856"/>
        <dbReference type="ChEBI" id="CHEBI:59789"/>
        <dbReference type="ChEBI" id="CHEBI:82795"/>
        <dbReference type="EC" id="2.1.1.80"/>
    </reaction>
</comment>
<gene>
    <name evidence="9" type="ORF">GCM10010170_000790</name>
</gene>
<evidence type="ECO:0000256" key="5">
    <source>
        <dbReference type="ARBA" id="ARBA00022691"/>
    </source>
</evidence>
<organism evidence="9 10">
    <name type="scientific">Dactylosporangium salmoneum</name>
    <dbReference type="NCBI Taxonomy" id="53361"/>
    <lineage>
        <taxon>Bacteria</taxon>
        <taxon>Bacillati</taxon>
        <taxon>Actinomycetota</taxon>
        <taxon>Actinomycetes</taxon>
        <taxon>Micromonosporales</taxon>
        <taxon>Micromonosporaceae</taxon>
        <taxon>Dactylosporangium</taxon>
    </lineage>
</organism>
<keyword evidence="10" id="KW-1185">Reference proteome</keyword>
<dbReference type="InterPro" id="IPR022642">
    <property type="entry name" value="CheR_C"/>
</dbReference>
<dbReference type="Pfam" id="PF08448">
    <property type="entry name" value="PAS_4"/>
    <property type="match status" value="2"/>
</dbReference>
<dbReference type="PANTHER" id="PTHR24422:SF10">
    <property type="entry name" value="CHEMOTAXIS PROTEIN METHYLTRANSFERASE 2"/>
    <property type="match status" value="1"/>
</dbReference>
<dbReference type="EC" id="2.1.1.80" evidence="2"/>
<feature type="coiled-coil region" evidence="6">
    <location>
        <begin position="403"/>
        <end position="490"/>
    </location>
</feature>
<dbReference type="Gene3D" id="1.10.287.620">
    <property type="entry name" value="Helix Hairpins"/>
    <property type="match status" value="1"/>
</dbReference>
<dbReference type="Pfam" id="PF03705">
    <property type="entry name" value="CheR_N"/>
    <property type="match status" value="1"/>
</dbReference>
<feature type="domain" description="CheR-type methyltransferase" evidence="8">
    <location>
        <begin position="1"/>
        <end position="269"/>
    </location>
</feature>
<dbReference type="InterPro" id="IPR036804">
    <property type="entry name" value="CheR_N_sf"/>
</dbReference>
<evidence type="ECO:0000259" key="8">
    <source>
        <dbReference type="PROSITE" id="PS50123"/>
    </source>
</evidence>
<dbReference type="InterPro" id="IPR000014">
    <property type="entry name" value="PAS"/>
</dbReference>
<comment type="caution">
    <text evidence="9">The sequence shown here is derived from an EMBL/GenBank/DDBJ whole genome shotgun (WGS) entry which is preliminary data.</text>
</comment>
<evidence type="ECO:0000256" key="3">
    <source>
        <dbReference type="ARBA" id="ARBA00022603"/>
    </source>
</evidence>
<dbReference type="SMART" id="SM00091">
    <property type="entry name" value="PAS"/>
    <property type="match status" value="2"/>
</dbReference>
<dbReference type="CDD" id="cd00130">
    <property type="entry name" value="PAS"/>
    <property type="match status" value="1"/>
</dbReference>
<dbReference type="InterPro" id="IPR035965">
    <property type="entry name" value="PAS-like_dom_sf"/>
</dbReference>
<dbReference type="SMART" id="SM00138">
    <property type="entry name" value="MeTrc"/>
    <property type="match status" value="1"/>
</dbReference>
<evidence type="ECO:0000256" key="2">
    <source>
        <dbReference type="ARBA" id="ARBA00012534"/>
    </source>
</evidence>
<keyword evidence="6" id="KW-0175">Coiled coil</keyword>
<dbReference type="InterPro" id="IPR022641">
    <property type="entry name" value="CheR_N"/>
</dbReference>
<dbReference type="PRINTS" id="PR00996">
    <property type="entry name" value="CHERMTFRASE"/>
</dbReference>
<dbReference type="InterPro" id="IPR013656">
    <property type="entry name" value="PAS_4"/>
</dbReference>
<dbReference type="RefSeq" id="WP_344610129.1">
    <property type="nucleotide sequence ID" value="NZ_BAAARV010000003.1"/>
</dbReference>
<keyword evidence="5" id="KW-0949">S-adenosyl-L-methionine</keyword>
<proteinExistence type="predicted"/>
<dbReference type="InterPro" id="IPR029063">
    <property type="entry name" value="SAM-dependent_MTases_sf"/>
</dbReference>
<name>A0ABP5SAT7_9ACTN</name>
<dbReference type="Gene3D" id="1.10.155.10">
    <property type="entry name" value="Chemotaxis receptor methyltransferase CheR, N-terminal domain"/>
    <property type="match status" value="1"/>
</dbReference>
<accession>A0ABP5SAT7</accession>
<dbReference type="PROSITE" id="PS50123">
    <property type="entry name" value="CHER"/>
    <property type="match status" value="1"/>
</dbReference>
<evidence type="ECO:0000259" key="7">
    <source>
        <dbReference type="PROSITE" id="PS50112"/>
    </source>
</evidence>
<evidence type="ECO:0000256" key="1">
    <source>
        <dbReference type="ARBA" id="ARBA00001541"/>
    </source>
</evidence>
<feature type="domain" description="PAS" evidence="7">
    <location>
        <begin position="490"/>
        <end position="538"/>
    </location>
</feature>
<evidence type="ECO:0000313" key="9">
    <source>
        <dbReference type="EMBL" id="GAA2326201.1"/>
    </source>
</evidence>
<dbReference type="NCBIfam" id="TIGR00229">
    <property type="entry name" value="sensory_box"/>
    <property type="match status" value="2"/>
</dbReference>
<dbReference type="SUPFAM" id="SSF47757">
    <property type="entry name" value="Chemotaxis receptor methyltransferase CheR, N-terminal domain"/>
    <property type="match status" value="1"/>
</dbReference>
<dbReference type="InterPro" id="IPR050903">
    <property type="entry name" value="Bact_Chemotaxis_MeTrfase"/>
</dbReference>
<dbReference type="SUPFAM" id="SSF55785">
    <property type="entry name" value="PYP-like sensor domain (PAS domain)"/>
    <property type="match status" value="2"/>
</dbReference>
<dbReference type="EMBL" id="BAAARV010000003">
    <property type="protein sequence ID" value="GAA2326201.1"/>
    <property type="molecule type" value="Genomic_DNA"/>
</dbReference>
<dbReference type="Proteomes" id="UP001501444">
    <property type="component" value="Unassembled WGS sequence"/>
</dbReference>
<dbReference type="PANTHER" id="PTHR24422">
    <property type="entry name" value="CHEMOTAXIS PROTEIN METHYLTRANSFERASE"/>
    <property type="match status" value="1"/>
</dbReference>
<dbReference type="PROSITE" id="PS50112">
    <property type="entry name" value="PAS"/>
    <property type="match status" value="1"/>
</dbReference>
<dbReference type="Gene3D" id="3.30.450.20">
    <property type="entry name" value="PAS domain"/>
    <property type="match status" value="2"/>
</dbReference>